<comment type="subcellular location">
    <subcellularLocation>
        <location evidence="1">Cell envelope</location>
    </subcellularLocation>
</comment>
<sequence>MDTKIEKKRSKLKIILLALAGVVILGLFLGYFFRQKKTFNVKAEDLQVEKVTKGKFEDMMMITAQTQSLNSSLVNVMEGGAVKEIFAEDGKMVTKGEPLARVYNPNTEFNFMSQETGIMQQISQMRNTLLELKNQEFTQDKEILQAQNDYNTAQQNYNLQKRLYDAEIGKKTDYEMARQNLAYQQKRKQIVEQSIVNEKHSRASQIAAVNNSIAQMEKSLDVLRNNKNNFLIMSPATGRLSSFSISLGQSLTTGQSIGKVDLMGGYKLVAKIDEYYINKLHAGIKGTLESNGKEYNVIVSKVLPEVVQGQFSAELNFAENNKPDDLKIGMTFGVKLKLSADTQSLMIPKGNFFKDTNGKWIFVAEKGKAVRKNISLGRENPLYYEVLSGLKEGEQVIVSDYSDYKKYEILDIKN</sequence>
<keyword evidence="3" id="KW-0472">Membrane</keyword>
<evidence type="ECO:0000256" key="3">
    <source>
        <dbReference type="SAM" id="Phobius"/>
    </source>
</evidence>
<dbReference type="PANTHER" id="PTHR32347:SF23">
    <property type="entry name" value="BLL5650 PROTEIN"/>
    <property type="match status" value="1"/>
</dbReference>
<feature type="transmembrane region" description="Helical" evidence="3">
    <location>
        <begin position="12"/>
        <end position="33"/>
    </location>
</feature>
<dbReference type="Gene3D" id="1.10.287.470">
    <property type="entry name" value="Helix hairpin bin"/>
    <property type="match status" value="1"/>
</dbReference>
<comment type="caution">
    <text evidence="4">The sequence shown here is derived from an EMBL/GenBank/DDBJ whole genome shotgun (WGS) entry which is preliminary data.</text>
</comment>
<proteinExistence type="predicted"/>
<dbReference type="Gene3D" id="2.40.50.100">
    <property type="match status" value="1"/>
</dbReference>
<dbReference type="GO" id="GO:0030313">
    <property type="term" value="C:cell envelope"/>
    <property type="evidence" value="ECO:0007669"/>
    <property type="project" value="UniProtKB-SubCell"/>
</dbReference>
<accession>A0A1T3MSL9</accession>
<evidence type="ECO:0000313" key="4">
    <source>
        <dbReference type="EMBL" id="OPC67623.1"/>
    </source>
</evidence>
<evidence type="ECO:0000256" key="1">
    <source>
        <dbReference type="ARBA" id="ARBA00004196"/>
    </source>
</evidence>
<protein>
    <submittedName>
        <fullName evidence="4">RND transporter</fullName>
    </submittedName>
</protein>
<dbReference type="InterPro" id="IPR050465">
    <property type="entry name" value="UPF0194_transport"/>
</dbReference>
<gene>
    <name evidence="4" type="ORF">BAZ10_16380</name>
</gene>
<dbReference type="PANTHER" id="PTHR32347">
    <property type="entry name" value="EFFLUX SYSTEM COMPONENT YKNX-RELATED"/>
    <property type="match status" value="1"/>
</dbReference>
<keyword evidence="3" id="KW-1133">Transmembrane helix</keyword>
<evidence type="ECO:0000313" key="5">
    <source>
        <dbReference type="Proteomes" id="UP000190813"/>
    </source>
</evidence>
<dbReference type="Gene3D" id="2.40.420.20">
    <property type="match status" value="1"/>
</dbReference>
<keyword evidence="2" id="KW-0175">Coiled coil</keyword>
<organism evidence="4 5">
    <name type="scientific">Elizabethkingia occulta</name>
    <dbReference type="NCBI Taxonomy" id="1867263"/>
    <lineage>
        <taxon>Bacteria</taxon>
        <taxon>Pseudomonadati</taxon>
        <taxon>Bacteroidota</taxon>
        <taxon>Flavobacteriia</taxon>
        <taxon>Flavobacteriales</taxon>
        <taxon>Weeksellaceae</taxon>
        <taxon>Elizabethkingia</taxon>
    </lineage>
</organism>
<keyword evidence="5" id="KW-1185">Reference proteome</keyword>
<name>A0A1T3MSL9_9FLAO</name>
<keyword evidence="3" id="KW-0812">Transmembrane</keyword>
<reference evidence="4 5" key="1">
    <citation type="submission" date="2016-06" db="EMBL/GenBank/DDBJ databases">
        <title>Revisiting the taxonomy of the Elizabethkingia Genus based on Whole-Genome Sequencing, Optical Mapping, and MALDI-TOF.</title>
        <authorList>
            <person name="Nicholson A.C."/>
        </authorList>
    </citation>
    <scope>NUCLEOTIDE SEQUENCE [LARGE SCALE GENOMIC DNA]</scope>
    <source>
        <strain evidence="4 5">G4070</strain>
    </source>
</reference>
<dbReference type="RefSeq" id="WP_078771297.1">
    <property type="nucleotide sequence ID" value="NZ_CBCSBR010000032.1"/>
</dbReference>
<dbReference type="Proteomes" id="UP000190813">
    <property type="component" value="Unassembled WGS sequence"/>
</dbReference>
<dbReference type="EMBL" id="MAHX01000007">
    <property type="protein sequence ID" value="OPC67623.1"/>
    <property type="molecule type" value="Genomic_DNA"/>
</dbReference>
<evidence type="ECO:0000256" key="2">
    <source>
        <dbReference type="ARBA" id="ARBA00023054"/>
    </source>
</evidence>
<dbReference type="AlphaFoldDB" id="A0A1T3MSL9"/>